<protein>
    <submittedName>
        <fullName evidence="2">Uncharacterized protein</fullName>
    </submittedName>
</protein>
<keyword evidence="1" id="KW-0472">Membrane</keyword>
<organism evidence="2 3">
    <name type="scientific">Holdemanella biformis</name>
    <dbReference type="NCBI Taxonomy" id="1735"/>
    <lineage>
        <taxon>Bacteria</taxon>
        <taxon>Bacillati</taxon>
        <taxon>Bacillota</taxon>
        <taxon>Erysipelotrichia</taxon>
        <taxon>Erysipelotrichales</taxon>
        <taxon>Erysipelotrichaceae</taxon>
        <taxon>Holdemanella</taxon>
    </lineage>
</organism>
<name>A0A395WF33_9FIRM</name>
<gene>
    <name evidence="2" type="ORF">DWW32_00380</name>
</gene>
<dbReference type="AlphaFoldDB" id="A0A395WF33"/>
<comment type="caution">
    <text evidence="2">The sequence shown here is derived from an EMBL/GenBank/DDBJ whole genome shotgun (WGS) entry which is preliminary data.</text>
</comment>
<dbReference type="RefSeq" id="WP_118324186.1">
    <property type="nucleotide sequence ID" value="NZ_QRYQ01000001.1"/>
</dbReference>
<dbReference type="EMBL" id="QRYQ01000001">
    <property type="protein sequence ID" value="RGU94003.1"/>
    <property type="molecule type" value="Genomic_DNA"/>
</dbReference>
<evidence type="ECO:0000313" key="3">
    <source>
        <dbReference type="Proteomes" id="UP000265489"/>
    </source>
</evidence>
<evidence type="ECO:0000313" key="2">
    <source>
        <dbReference type="EMBL" id="RGU94003.1"/>
    </source>
</evidence>
<dbReference type="Proteomes" id="UP000265489">
    <property type="component" value="Unassembled WGS sequence"/>
</dbReference>
<accession>A0A395WF33</accession>
<evidence type="ECO:0000256" key="1">
    <source>
        <dbReference type="SAM" id="Phobius"/>
    </source>
</evidence>
<keyword evidence="1" id="KW-1133">Transmembrane helix</keyword>
<sequence length="136" mass="15767">MNLNVKINQNTMSTIISVVSVTASLITALVAQWHSRKMRKIDIEESHYQDNIAFKRNLYMNYLKYTGTYLSKRDPNDKHLYQESYYQLLGYAPQDICSILIEINDDIDKKGSQCTVAKQKLPKVASLIKRELQSFD</sequence>
<reference evidence="2 3" key="1">
    <citation type="submission" date="2018-08" db="EMBL/GenBank/DDBJ databases">
        <title>A genome reference for cultivated species of the human gut microbiota.</title>
        <authorList>
            <person name="Zou Y."/>
            <person name="Xue W."/>
            <person name="Luo G."/>
        </authorList>
    </citation>
    <scope>NUCLEOTIDE SEQUENCE [LARGE SCALE GENOMIC DNA]</scope>
    <source>
        <strain evidence="2 3">AF15-20</strain>
    </source>
</reference>
<feature type="transmembrane region" description="Helical" evidence="1">
    <location>
        <begin position="12"/>
        <end position="31"/>
    </location>
</feature>
<proteinExistence type="predicted"/>
<keyword evidence="1" id="KW-0812">Transmembrane</keyword>